<evidence type="ECO:0000256" key="3">
    <source>
        <dbReference type="ARBA" id="ARBA00048267"/>
    </source>
</evidence>
<dbReference type="STRING" id="1209072.GCA_000766945_01899"/>
<feature type="domain" description="CheB-type methylesterase" evidence="5">
    <location>
        <begin position="114"/>
        <end position="303"/>
    </location>
</feature>
<reference evidence="7" key="1">
    <citation type="submission" date="2017-05" db="EMBL/GenBank/DDBJ databases">
        <authorList>
            <person name="Barney B.M."/>
        </authorList>
    </citation>
    <scope>NUCLEOTIDE SEQUENCE [LARGE SCALE GENOMIC DNA]</scope>
    <source>
        <strain evidence="7">PSBB022</strain>
    </source>
</reference>
<evidence type="ECO:0000256" key="2">
    <source>
        <dbReference type="ARBA" id="ARBA00039140"/>
    </source>
</evidence>
<feature type="active site" evidence="4">
    <location>
        <position position="151"/>
    </location>
</feature>
<dbReference type="InterPro" id="IPR000673">
    <property type="entry name" value="Sig_transdc_resp-reg_Me-estase"/>
</dbReference>
<dbReference type="SUPFAM" id="SSF52738">
    <property type="entry name" value="Methylesterase CheB, C-terminal domain"/>
    <property type="match status" value="1"/>
</dbReference>
<gene>
    <name evidence="6" type="ORF">CBP51_11690</name>
</gene>
<dbReference type="AlphaFoldDB" id="A0A266QD79"/>
<evidence type="ECO:0000256" key="4">
    <source>
        <dbReference type="PROSITE-ProRule" id="PRU00050"/>
    </source>
</evidence>
<dbReference type="RefSeq" id="WP_094984977.1">
    <property type="nucleotide sequence ID" value="NZ_NHNI01000001.1"/>
</dbReference>
<keyword evidence="1 4" id="KW-0378">Hydrolase</keyword>
<feature type="active site" evidence="4">
    <location>
        <position position="124"/>
    </location>
</feature>
<dbReference type="InterPro" id="IPR035909">
    <property type="entry name" value="CheB_C"/>
</dbReference>
<dbReference type="GO" id="GO:0006935">
    <property type="term" value="P:chemotaxis"/>
    <property type="evidence" value="ECO:0007669"/>
    <property type="project" value="UniProtKB-UniRule"/>
</dbReference>
<dbReference type="PANTHER" id="PTHR42872:SF6">
    <property type="entry name" value="PROTEIN-GLUTAMATE METHYLESTERASE_PROTEIN-GLUTAMINE GLUTAMINASE"/>
    <property type="match status" value="1"/>
</dbReference>
<comment type="catalytic activity">
    <reaction evidence="3">
        <text>[protein]-L-glutamate 5-O-methyl ester + H2O = L-glutamyl-[protein] + methanol + H(+)</text>
        <dbReference type="Rhea" id="RHEA:23236"/>
        <dbReference type="Rhea" id="RHEA-COMP:10208"/>
        <dbReference type="Rhea" id="RHEA-COMP:10311"/>
        <dbReference type="ChEBI" id="CHEBI:15377"/>
        <dbReference type="ChEBI" id="CHEBI:15378"/>
        <dbReference type="ChEBI" id="CHEBI:17790"/>
        <dbReference type="ChEBI" id="CHEBI:29973"/>
        <dbReference type="ChEBI" id="CHEBI:82795"/>
        <dbReference type="EC" id="3.1.1.61"/>
    </reaction>
</comment>
<evidence type="ECO:0000313" key="6">
    <source>
        <dbReference type="EMBL" id="OZY87596.1"/>
    </source>
</evidence>
<evidence type="ECO:0000313" key="7">
    <source>
        <dbReference type="Proteomes" id="UP000216101"/>
    </source>
</evidence>
<dbReference type="GO" id="GO:0005737">
    <property type="term" value="C:cytoplasm"/>
    <property type="evidence" value="ECO:0007669"/>
    <property type="project" value="InterPro"/>
</dbReference>
<dbReference type="Pfam" id="PF01339">
    <property type="entry name" value="CheB_methylest"/>
    <property type="match status" value="1"/>
</dbReference>
<dbReference type="Gene3D" id="3.40.50.180">
    <property type="entry name" value="Methylesterase CheB, C-terminal domain"/>
    <property type="match status" value="1"/>
</dbReference>
<dbReference type="GO" id="GO:0000156">
    <property type="term" value="F:phosphorelay response regulator activity"/>
    <property type="evidence" value="ECO:0007669"/>
    <property type="project" value="InterPro"/>
</dbReference>
<comment type="caution">
    <text evidence="6">The sequence shown here is derived from an EMBL/GenBank/DDBJ whole genome shotgun (WGS) entry which is preliminary data.</text>
</comment>
<sequence length="306" mass="33162">MLRLGLLVDNTAKQKALAQLVAQAGHKVGLSWVLDGSAQPDKDTTLDAWLVDIAEESHDDQLLDDLFAQSRIPIILSDSSEFRTGSEEHNAWLRRTGMRLQRLRSDINLQQSTPASELWLLAASTGGPAAVKRFLAELPANLGMAFLYIQHIDAQQAVTLNRMMSNAGHYPAMVATQGLVLAANSLTLITARDPVELLDNGTLMLNYGQQWKGSYAPSIDQVAANAARIYRERCNLIIFTGMGDDGAASCRLIKQVGGKVWAQSPSDCTSDSMPVSALATGCVSLTGTPEYLARALVQTRQTTNHN</sequence>
<evidence type="ECO:0000259" key="5">
    <source>
        <dbReference type="PROSITE" id="PS50122"/>
    </source>
</evidence>
<dbReference type="PROSITE" id="PS50122">
    <property type="entry name" value="CHEB"/>
    <property type="match status" value="1"/>
</dbReference>
<organism evidence="6 7">
    <name type="scientific">Cellvibrio mixtus</name>
    <dbReference type="NCBI Taxonomy" id="39650"/>
    <lineage>
        <taxon>Bacteria</taxon>
        <taxon>Pseudomonadati</taxon>
        <taxon>Pseudomonadota</taxon>
        <taxon>Gammaproteobacteria</taxon>
        <taxon>Cellvibrionales</taxon>
        <taxon>Cellvibrionaceae</taxon>
        <taxon>Cellvibrio</taxon>
    </lineage>
</organism>
<keyword evidence="4" id="KW-0145">Chemotaxis</keyword>
<evidence type="ECO:0000256" key="1">
    <source>
        <dbReference type="ARBA" id="ARBA00022801"/>
    </source>
</evidence>
<protein>
    <recommendedName>
        <fullName evidence="2">protein-glutamate methylesterase</fullName>
        <ecNumber evidence="2">3.1.1.61</ecNumber>
    </recommendedName>
</protein>
<name>A0A266QD79_9GAMM</name>
<proteinExistence type="predicted"/>
<dbReference type="EC" id="3.1.1.61" evidence="2"/>
<dbReference type="Proteomes" id="UP000216101">
    <property type="component" value="Unassembled WGS sequence"/>
</dbReference>
<accession>A0A266QD79</accession>
<dbReference type="GO" id="GO:0008984">
    <property type="term" value="F:protein-glutamate methylesterase activity"/>
    <property type="evidence" value="ECO:0007669"/>
    <property type="project" value="UniProtKB-EC"/>
</dbReference>
<dbReference type="PANTHER" id="PTHR42872">
    <property type="entry name" value="PROTEIN-GLUTAMATE METHYLESTERASE/PROTEIN-GLUTAMINE GLUTAMINASE"/>
    <property type="match status" value="1"/>
</dbReference>
<dbReference type="EMBL" id="NHNI01000001">
    <property type="protein sequence ID" value="OZY87596.1"/>
    <property type="molecule type" value="Genomic_DNA"/>
</dbReference>
<keyword evidence="7" id="KW-1185">Reference proteome</keyword>
<feature type="active site" evidence="4">
    <location>
        <position position="245"/>
    </location>
</feature>